<evidence type="ECO:0000313" key="1">
    <source>
        <dbReference type="EMBL" id="WFD11938.1"/>
    </source>
</evidence>
<accession>A0ABY8EL24</accession>
<protein>
    <submittedName>
        <fullName evidence="1">Uncharacterized protein</fullName>
    </submittedName>
</protein>
<organism evidence="1 2">
    <name type="scientific">Tepidibacter hydrothermalis</name>
    <dbReference type="NCBI Taxonomy" id="3036126"/>
    <lineage>
        <taxon>Bacteria</taxon>
        <taxon>Bacillati</taxon>
        <taxon>Bacillota</taxon>
        <taxon>Clostridia</taxon>
        <taxon>Peptostreptococcales</taxon>
        <taxon>Peptostreptococcaceae</taxon>
        <taxon>Tepidibacter</taxon>
    </lineage>
</organism>
<dbReference type="RefSeq" id="WP_277734162.1">
    <property type="nucleotide sequence ID" value="NZ_CP120733.1"/>
</dbReference>
<proteinExistence type="predicted"/>
<gene>
    <name evidence="1" type="ORF">P4S50_07640</name>
</gene>
<name>A0ABY8EL24_9FIRM</name>
<dbReference type="Proteomes" id="UP001222800">
    <property type="component" value="Chromosome"/>
</dbReference>
<reference evidence="1 2" key="1">
    <citation type="submission" date="2023-03" db="EMBL/GenBank/DDBJ databases">
        <title>Complete genome sequence of Tepidibacter sp. SWIR-1, isolated from a deep-sea hydrothermal vent.</title>
        <authorList>
            <person name="Li X."/>
        </authorList>
    </citation>
    <scope>NUCLEOTIDE SEQUENCE [LARGE SCALE GENOMIC DNA]</scope>
    <source>
        <strain evidence="1 2">SWIR-1</strain>
    </source>
</reference>
<keyword evidence="2" id="KW-1185">Reference proteome</keyword>
<dbReference type="EMBL" id="CP120733">
    <property type="protein sequence ID" value="WFD11938.1"/>
    <property type="molecule type" value="Genomic_DNA"/>
</dbReference>
<sequence length="183" mass="22264">MKNFYVEMLSLLKDKISIMTIWDQINNIEEQIRIVETYYVGEQTIIIVSIDKKIVNSKRLGYVSLLKRLICSDNEWRFSDIDVKNEKELIEVDNIIWEYLIDYEPIEFNYDTFIDKILFDYKYCIKTREEYRENSDLIRAVLKNQIINKKIINGIQLIDNWNEYEYFIETEKKYILYSWNTSA</sequence>
<evidence type="ECO:0000313" key="2">
    <source>
        <dbReference type="Proteomes" id="UP001222800"/>
    </source>
</evidence>